<dbReference type="Proteomes" id="UP000182888">
    <property type="component" value="Unassembled WGS sequence"/>
</dbReference>
<protein>
    <submittedName>
        <fullName evidence="1">Uncharacterized protein</fullName>
    </submittedName>
</protein>
<dbReference type="AlphaFoldDB" id="A0A0K2W5V1"/>
<accession>A0A0K2W5V1</accession>
<sequence length="77" mass="9155">MSVQARDSRVPENNPSLTHYLPAPLVAERYSVSLMTLWRWQRKSDFPKPLYIGKNRYWDLSELMAWEASRPRGRPLH</sequence>
<dbReference type="InterPro" id="IPR009061">
    <property type="entry name" value="DNA-bd_dom_put_sf"/>
</dbReference>
<reference evidence="2" key="1">
    <citation type="submission" date="2014-08" db="EMBL/GenBank/DDBJ databases">
        <authorList>
            <person name="Edwards T."/>
        </authorList>
    </citation>
    <scope>NUCLEOTIDE SEQUENCE [LARGE SCALE GENOMIC DNA]</scope>
</reference>
<evidence type="ECO:0000313" key="2">
    <source>
        <dbReference type="Proteomes" id="UP000182888"/>
    </source>
</evidence>
<name>A0A0K2W5V1_MESPL</name>
<dbReference type="SUPFAM" id="SSF46955">
    <property type="entry name" value="Putative DNA-binding domain"/>
    <property type="match status" value="1"/>
</dbReference>
<gene>
    <name evidence="1" type="ORF">MPL1032_60031</name>
</gene>
<proteinExistence type="predicted"/>
<organism evidence="1 2">
    <name type="scientific">Mesorhizobium plurifarium</name>
    <dbReference type="NCBI Taxonomy" id="69974"/>
    <lineage>
        <taxon>Bacteria</taxon>
        <taxon>Pseudomonadati</taxon>
        <taxon>Pseudomonadota</taxon>
        <taxon>Alphaproteobacteria</taxon>
        <taxon>Hyphomicrobiales</taxon>
        <taxon>Phyllobacteriaceae</taxon>
        <taxon>Mesorhizobium</taxon>
    </lineage>
</organism>
<evidence type="ECO:0000313" key="1">
    <source>
        <dbReference type="EMBL" id="CDX62376.1"/>
    </source>
</evidence>
<dbReference type="EMBL" id="CCND01000049">
    <property type="protein sequence ID" value="CDX62376.1"/>
    <property type="molecule type" value="Genomic_DNA"/>
</dbReference>